<proteinExistence type="predicted"/>
<sequence length="266" mass="30053">MSEVTLPKEIFKERSVPRHPLSGEPNITEIPISFPALGSISLKGVLGQPEEPHILYFPSEYDEEIDAAYLASGFSLKGGSFFWLPYQDAIPEKDTHFFLKLCRKAVEDFLKYKGKENRPGPVVLMGRSLGTASALDAFSKFEESLLCLVLESAFAETEAFFRALGCGELGDFEDPFLNRKKMSALKKAVLFLHSHGDSIVPIRDVEWLVCESRSKASQFQIVPSSDRWDLSYKGGALYFDTIWQFIGLRMGRRPKRRPRRPIHQGS</sequence>
<evidence type="ECO:0000313" key="2">
    <source>
        <dbReference type="Proteomes" id="UP000093080"/>
    </source>
</evidence>
<name>A0A1B9F682_9BACT</name>
<evidence type="ECO:0000313" key="1">
    <source>
        <dbReference type="EMBL" id="OCC15426.1"/>
    </source>
</evidence>
<comment type="caution">
    <text evidence="1">The sequence shown here is derived from an EMBL/GenBank/DDBJ whole genome shotgun (WGS) entry which is preliminary data.</text>
</comment>
<dbReference type="PANTHER" id="PTHR12277:SF81">
    <property type="entry name" value="PROTEIN ABHD13"/>
    <property type="match status" value="1"/>
</dbReference>
<organism evidence="1 2">
    <name type="scientific">Dissulfuribacter thermophilus</name>
    <dbReference type="NCBI Taxonomy" id="1156395"/>
    <lineage>
        <taxon>Bacteria</taxon>
        <taxon>Pseudomonadati</taxon>
        <taxon>Thermodesulfobacteriota</taxon>
        <taxon>Dissulfuribacteria</taxon>
        <taxon>Dissulfuribacterales</taxon>
        <taxon>Dissulfuribacteraceae</taxon>
        <taxon>Dissulfuribacter</taxon>
    </lineage>
</organism>
<gene>
    <name evidence="1" type="ORF">DBT_1173</name>
</gene>
<dbReference type="InterPro" id="IPR029058">
    <property type="entry name" value="AB_hydrolase_fold"/>
</dbReference>
<dbReference type="OrthoDB" id="9777090at2"/>
<dbReference type="STRING" id="1156395.DBT_1173"/>
<keyword evidence="2" id="KW-1185">Reference proteome</keyword>
<dbReference type="Gene3D" id="3.40.50.1820">
    <property type="entry name" value="alpha/beta hydrolase"/>
    <property type="match status" value="1"/>
</dbReference>
<dbReference type="PANTHER" id="PTHR12277">
    <property type="entry name" value="ALPHA/BETA HYDROLASE DOMAIN-CONTAINING PROTEIN"/>
    <property type="match status" value="1"/>
</dbReference>
<reference evidence="1 2" key="1">
    <citation type="submission" date="2016-06" db="EMBL/GenBank/DDBJ databases">
        <title>Respiratory ammonification of nitrate coupled to the oxidation of elemental sulfur in deep-sea autotrophic thermophilic bacteria.</title>
        <authorList>
            <person name="Slobodkina G.B."/>
            <person name="Mardanov A.V."/>
            <person name="Ravin N.V."/>
            <person name="Frolova A.A."/>
            <person name="Viryasiv M.B."/>
            <person name="Chernyh N.A."/>
            <person name="Bonch-Osmolovskaya E.A."/>
            <person name="Slobodkin A.I."/>
        </authorList>
    </citation>
    <scope>NUCLEOTIDE SEQUENCE [LARGE SCALE GENOMIC DNA]</scope>
    <source>
        <strain evidence="1 2">S69</strain>
    </source>
</reference>
<dbReference type="RefSeq" id="WP_067617493.1">
    <property type="nucleotide sequence ID" value="NZ_MAGO01000005.1"/>
</dbReference>
<dbReference type="Proteomes" id="UP000093080">
    <property type="component" value="Unassembled WGS sequence"/>
</dbReference>
<dbReference type="EMBL" id="MAGO01000005">
    <property type="protein sequence ID" value="OCC15426.1"/>
    <property type="molecule type" value="Genomic_DNA"/>
</dbReference>
<protein>
    <submittedName>
        <fullName evidence="1">Temperature sensitive supressor-like protein</fullName>
    </submittedName>
</protein>
<dbReference type="AlphaFoldDB" id="A0A1B9F682"/>
<accession>A0A1B9F682</accession>
<dbReference type="SUPFAM" id="SSF53474">
    <property type="entry name" value="alpha/beta-Hydrolases"/>
    <property type="match status" value="1"/>
</dbReference>